<sequence>MQKSTRVMYQLLIPIEAKYGSVVNVPASDEIDTSTVHVLQRLMDLDE</sequence>
<dbReference type="Proteomes" id="UP001149860">
    <property type="component" value="Chromosome"/>
</dbReference>
<name>A0ACD5DE95_9LACO</name>
<keyword evidence="2" id="KW-1185">Reference proteome</keyword>
<evidence type="ECO:0000313" key="2">
    <source>
        <dbReference type="Proteomes" id="UP001149860"/>
    </source>
</evidence>
<dbReference type="EMBL" id="CP168151">
    <property type="protein sequence ID" value="XFD39255.1"/>
    <property type="molecule type" value="Genomic_DNA"/>
</dbReference>
<organism evidence="1 2">
    <name type="scientific">Lentilactobacillus terminaliae</name>
    <dbReference type="NCBI Taxonomy" id="3003483"/>
    <lineage>
        <taxon>Bacteria</taxon>
        <taxon>Bacillati</taxon>
        <taxon>Bacillota</taxon>
        <taxon>Bacilli</taxon>
        <taxon>Lactobacillales</taxon>
        <taxon>Lactobacillaceae</taxon>
        <taxon>Lentilactobacillus</taxon>
    </lineage>
</organism>
<evidence type="ECO:0000313" key="1">
    <source>
        <dbReference type="EMBL" id="XFD39255.1"/>
    </source>
</evidence>
<reference evidence="1" key="1">
    <citation type="submission" date="2024-08" db="EMBL/GenBank/DDBJ databases">
        <title>Lentilactobacillus sp. nov., isolated from tree bark.</title>
        <authorList>
            <person name="Phuengjayaem S."/>
            <person name="Tanasupawat S."/>
        </authorList>
    </citation>
    <scope>NUCLEOTIDE SEQUENCE</scope>
    <source>
        <strain evidence="1">SPB1-3</strain>
    </source>
</reference>
<proteinExistence type="predicted"/>
<gene>
    <name evidence="1" type="ORF">O0236_007400</name>
</gene>
<accession>A0ACD5DE95</accession>
<protein>
    <submittedName>
        <fullName evidence="1">Uncharacterized protein</fullName>
    </submittedName>
</protein>